<keyword evidence="2" id="KW-0732">Signal</keyword>
<keyword evidence="1" id="KW-0472">Membrane</keyword>
<evidence type="ECO:0000256" key="1">
    <source>
        <dbReference type="SAM" id="Phobius"/>
    </source>
</evidence>
<dbReference type="EMBL" id="CP045273">
    <property type="protein sequence ID" value="QJX80176.1"/>
    <property type="molecule type" value="Genomic_DNA"/>
</dbReference>
<feature type="signal peptide" evidence="2">
    <location>
        <begin position="1"/>
        <end position="19"/>
    </location>
</feature>
<evidence type="ECO:0000313" key="4">
    <source>
        <dbReference type="Proteomes" id="UP000501076"/>
    </source>
</evidence>
<organism evidence="3 4">
    <name type="scientific">Priestia megaterium</name>
    <name type="common">Bacillus megaterium</name>
    <dbReference type="NCBI Taxonomy" id="1404"/>
    <lineage>
        <taxon>Bacteria</taxon>
        <taxon>Bacillati</taxon>
        <taxon>Bacillota</taxon>
        <taxon>Bacilli</taxon>
        <taxon>Bacillales</taxon>
        <taxon>Bacillaceae</taxon>
        <taxon>Priestia</taxon>
    </lineage>
</organism>
<keyword evidence="3" id="KW-0614">Plasmid</keyword>
<evidence type="ECO:0000313" key="3">
    <source>
        <dbReference type="EMBL" id="QJX80176.1"/>
    </source>
</evidence>
<protein>
    <submittedName>
        <fullName evidence="3">Uncharacterized protein</fullName>
    </submittedName>
</protein>
<reference evidence="3 4" key="1">
    <citation type="submission" date="2019-10" db="EMBL/GenBank/DDBJ databases">
        <title>Complete genome sequences for adaption low water activity.</title>
        <authorList>
            <person name="Zhao L."/>
            <person name="Zhong J."/>
        </authorList>
    </citation>
    <scope>NUCLEOTIDE SEQUENCE [LARGE SCALE GENOMIC DNA]</scope>
    <source>
        <strain evidence="3 4">FDU301</strain>
        <plasmid evidence="4">pfdu301a</plasmid>
    </source>
</reference>
<name>A0A6M6E384_PRIMG</name>
<sequence length="230" mass="26397">MKKFITAFTLSTLLVPALALSTSTATKVEAAQEKYEIPSLTLMGEKYDGKALIRTLRYDDTDKKGRKYIEFINVPKVIQEKVKTKDPEAVQEVTALLAQYYNSDEVNNIVGLNELLLQFIPEIPKSKISISKDYAPTASENLNSSLDYIKKNEELSISKEDKEVLYSSYNDSKPFLKNFTPYSNKEELYKVTEKYAEDLRIKWYENALTYIIAGIVVVVAIVLFIFFRRR</sequence>
<feature type="transmembrane region" description="Helical" evidence="1">
    <location>
        <begin position="207"/>
        <end position="227"/>
    </location>
</feature>
<accession>A0A6M6E384</accession>
<gene>
    <name evidence="3" type="ORF">FDZ14_29200</name>
</gene>
<geneLocation type="plasmid" evidence="4">
    <name>pfdu301a</name>
</geneLocation>
<dbReference type="Proteomes" id="UP000501076">
    <property type="component" value="Plasmid pFDU301A"/>
</dbReference>
<dbReference type="AlphaFoldDB" id="A0A6M6E384"/>
<evidence type="ECO:0000256" key="2">
    <source>
        <dbReference type="SAM" id="SignalP"/>
    </source>
</evidence>
<proteinExistence type="predicted"/>
<feature type="chain" id="PRO_5039123641" evidence="2">
    <location>
        <begin position="20"/>
        <end position="230"/>
    </location>
</feature>
<keyword evidence="1" id="KW-0812">Transmembrane</keyword>
<keyword evidence="1" id="KW-1133">Transmembrane helix</keyword>
<dbReference type="RefSeq" id="WP_171778158.1">
    <property type="nucleotide sequence ID" value="NZ_CP045273.1"/>
</dbReference>